<evidence type="ECO:0000313" key="8">
    <source>
        <dbReference type="EMBL" id="MFC4014135.1"/>
    </source>
</evidence>
<dbReference type="InterPro" id="IPR051784">
    <property type="entry name" value="Nod_factor_ABC_transporter"/>
</dbReference>
<dbReference type="PIRSF" id="PIRSF006648">
    <property type="entry name" value="DrrB"/>
    <property type="match status" value="1"/>
</dbReference>
<keyword evidence="3 6" id="KW-1133">Transmembrane helix</keyword>
<comment type="caution">
    <text evidence="8">The sequence shown here is derived from an EMBL/GenBank/DDBJ whole genome shotgun (WGS) entry which is preliminary data.</text>
</comment>
<feature type="transmembrane region" description="Helical" evidence="6">
    <location>
        <begin position="132"/>
        <end position="155"/>
    </location>
</feature>
<reference evidence="9" key="1">
    <citation type="journal article" date="2019" name="Int. J. Syst. Evol. Microbiol.">
        <title>The Global Catalogue of Microorganisms (GCM) 10K type strain sequencing project: providing services to taxonomists for standard genome sequencing and annotation.</title>
        <authorList>
            <consortium name="The Broad Institute Genomics Platform"/>
            <consortium name="The Broad Institute Genome Sequencing Center for Infectious Disease"/>
            <person name="Wu L."/>
            <person name="Ma J."/>
        </authorList>
    </citation>
    <scope>NUCLEOTIDE SEQUENCE [LARGE SCALE GENOMIC DNA]</scope>
    <source>
        <strain evidence="9">TBRC 1276</strain>
    </source>
</reference>
<evidence type="ECO:0000256" key="6">
    <source>
        <dbReference type="SAM" id="Phobius"/>
    </source>
</evidence>
<dbReference type="EMBL" id="JBHSBI010000032">
    <property type="protein sequence ID" value="MFC4014135.1"/>
    <property type="molecule type" value="Genomic_DNA"/>
</dbReference>
<evidence type="ECO:0000259" key="7">
    <source>
        <dbReference type="Pfam" id="PF01061"/>
    </source>
</evidence>
<dbReference type="PANTHER" id="PTHR43229:SF2">
    <property type="entry name" value="NODULATION PROTEIN J"/>
    <property type="match status" value="1"/>
</dbReference>
<keyword evidence="5" id="KW-0046">Antibiotic resistance</keyword>
<dbReference type="InterPro" id="IPR013525">
    <property type="entry name" value="ABC2_TM"/>
</dbReference>
<organism evidence="8 9">
    <name type="scientific">Nonomuraea purpurea</name>
    <dbReference type="NCBI Taxonomy" id="1849276"/>
    <lineage>
        <taxon>Bacteria</taxon>
        <taxon>Bacillati</taxon>
        <taxon>Actinomycetota</taxon>
        <taxon>Actinomycetes</taxon>
        <taxon>Streptosporangiales</taxon>
        <taxon>Streptosporangiaceae</taxon>
        <taxon>Nonomuraea</taxon>
    </lineage>
</organism>
<dbReference type="Proteomes" id="UP001595851">
    <property type="component" value="Unassembled WGS sequence"/>
</dbReference>
<feature type="domain" description="ABC-2 type transporter transmembrane" evidence="7">
    <location>
        <begin position="5"/>
        <end position="209"/>
    </location>
</feature>
<keyword evidence="2 6" id="KW-0812">Transmembrane</keyword>
<dbReference type="PANTHER" id="PTHR43229">
    <property type="entry name" value="NODULATION PROTEIN J"/>
    <property type="match status" value="1"/>
</dbReference>
<proteinExistence type="predicted"/>
<keyword evidence="9" id="KW-1185">Reference proteome</keyword>
<name>A0ABV8GJK1_9ACTN</name>
<sequence length="247" mass="25745">MMTEMALLTGRSIKRFSRTPPLIIISFAFPVVLMFTILPVYGGLIGDDYIQRFAPLIALSTATFGMSPSALGLFTDFRSGIFTRLRTMPLSAGSTITGRLAGDVLRIVAVAAVTILVAHIPGFRFSNGVLPVLGFFAVVAVFGAMCTAVSLLIALTAPDADTVQGSLGAPTTLAFFLSSGFIPVEAYPGWIQPVVQANPLSTAGNALIGLASGGPVLVPVLQTLAWAVGLGGLCGLLAVRAYRRRTA</sequence>
<feature type="transmembrane region" description="Helical" evidence="6">
    <location>
        <begin position="96"/>
        <end position="120"/>
    </location>
</feature>
<feature type="transmembrane region" description="Helical" evidence="6">
    <location>
        <begin position="53"/>
        <end position="75"/>
    </location>
</feature>
<evidence type="ECO:0000313" key="9">
    <source>
        <dbReference type="Proteomes" id="UP001595851"/>
    </source>
</evidence>
<dbReference type="RefSeq" id="WP_379533984.1">
    <property type="nucleotide sequence ID" value="NZ_JBHSBI010000032.1"/>
</dbReference>
<evidence type="ECO:0000256" key="3">
    <source>
        <dbReference type="ARBA" id="ARBA00022989"/>
    </source>
</evidence>
<evidence type="ECO:0000256" key="5">
    <source>
        <dbReference type="ARBA" id="ARBA00023251"/>
    </source>
</evidence>
<evidence type="ECO:0000256" key="1">
    <source>
        <dbReference type="ARBA" id="ARBA00004141"/>
    </source>
</evidence>
<accession>A0ABV8GJK1</accession>
<keyword evidence="4 6" id="KW-0472">Membrane</keyword>
<feature type="transmembrane region" description="Helical" evidence="6">
    <location>
        <begin position="224"/>
        <end position="242"/>
    </location>
</feature>
<evidence type="ECO:0000256" key="4">
    <source>
        <dbReference type="ARBA" id="ARBA00023136"/>
    </source>
</evidence>
<feature type="transmembrane region" description="Helical" evidence="6">
    <location>
        <begin position="21"/>
        <end position="41"/>
    </location>
</feature>
<protein>
    <submittedName>
        <fullName evidence="8">ABC transporter permease</fullName>
    </submittedName>
</protein>
<dbReference type="Pfam" id="PF01061">
    <property type="entry name" value="ABC2_membrane"/>
    <property type="match status" value="1"/>
</dbReference>
<gene>
    <name evidence="8" type="ORF">ACFOY2_43395</name>
</gene>
<comment type="subcellular location">
    <subcellularLocation>
        <location evidence="1">Membrane</location>
        <topology evidence="1">Multi-pass membrane protein</topology>
    </subcellularLocation>
</comment>
<feature type="transmembrane region" description="Helical" evidence="6">
    <location>
        <begin position="167"/>
        <end position="184"/>
    </location>
</feature>
<evidence type="ECO:0000256" key="2">
    <source>
        <dbReference type="ARBA" id="ARBA00022692"/>
    </source>
</evidence>
<dbReference type="InterPro" id="IPR000412">
    <property type="entry name" value="ABC_2_transport"/>
</dbReference>